<dbReference type="Proteomes" id="UP000681356">
    <property type="component" value="Unassembled WGS sequence"/>
</dbReference>
<reference evidence="7" key="1">
    <citation type="submission" date="2021-04" db="EMBL/GenBank/DDBJ databases">
        <authorList>
            <person name="Yoon J."/>
        </authorList>
    </citation>
    <scope>NUCLEOTIDE SEQUENCE</scope>
    <source>
        <strain evidence="7">KMU-90</strain>
    </source>
</reference>
<evidence type="ECO:0000256" key="4">
    <source>
        <dbReference type="ARBA" id="ARBA00022729"/>
    </source>
</evidence>
<keyword evidence="3" id="KW-0813">Transport</keyword>
<protein>
    <submittedName>
        <fullName evidence="7">ABC transporter substrate-binding protein</fullName>
    </submittedName>
</protein>
<dbReference type="InterPro" id="IPR000914">
    <property type="entry name" value="SBP_5_dom"/>
</dbReference>
<dbReference type="Pfam" id="PF00496">
    <property type="entry name" value="SBP_bac_5"/>
    <property type="match status" value="1"/>
</dbReference>
<sequence>MKALPRLLMATALVAAPALVPVAASAADLIVGFTLDADTLDPANHRKRETETIIRNMYDGLVTRDANMVVVPEIAESITQVSPTEYDFKIRSGIKFHDGSTMTAEDVKFTLDRITVDGAMGGQTSPRKGLMGPVASVDVTAPDTVRITLSEPWPILPAMLPNQQIVFKAFVEKVGDEGLATQVNGTGPFKLAEWRKGDAVILERFDDYYGGATDIPPVGPACVDRVIFKIIPESASRVAALLAGEVHIINELPAFSIKQVEANDGTQVMTVNGTRSFFIAMNMEGEYFDDVKVRQAAAMAIDKQLIIDKILGGNAAPIDGILSPDAFGSSELPKVGYDPEQAKALLAEAGFPDGIDVTMDTEGAFKDTAEAIASMLTNAGIRTTVTVGEGAQLSDKWRTKGAPKSGDMFFTSWGNGSLDPFDIFTPTHRTNDRGNSAGYANAALDALLDAAAVELDVDKRRGMYREAEMMINADQPYVYLWVPKDIYGVSKRVTGWQPSADSRINLHDACLN</sequence>
<dbReference type="GO" id="GO:0015833">
    <property type="term" value="P:peptide transport"/>
    <property type="evidence" value="ECO:0007669"/>
    <property type="project" value="TreeGrafter"/>
</dbReference>
<feature type="chain" id="PRO_5035205073" evidence="5">
    <location>
        <begin position="27"/>
        <end position="512"/>
    </location>
</feature>
<dbReference type="Gene3D" id="3.10.105.10">
    <property type="entry name" value="Dipeptide-binding Protein, Domain 3"/>
    <property type="match status" value="1"/>
</dbReference>
<evidence type="ECO:0000256" key="2">
    <source>
        <dbReference type="ARBA" id="ARBA00005695"/>
    </source>
</evidence>
<dbReference type="GO" id="GO:1904680">
    <property type="term" value="F:peptide transmembrane transporter activity"/>
    <property type="evidence" value="ECO:0007669"/>
    <property type="project" value="TreeGrafter"/>
</dbReference>
<dbReference type="Gene3D" id="3.90.76.10">
    <property type="entry name" value="Dipeptide-binding Protein, Domain 1"/>
    <property type="match status" value="1"/>
</dbReference>
<evidence type="ECO:0000259" key="6">
    <source>
        <dbReference type="Pfam" id="PF00496"/>
    </source>
</evidence>
<dbReference type="InterPro" id="IPR030678">
    <property type="entry name" value="Peptide/Ni-bd"/>
</dbReference>
<dbReference type="RefSeq" id="WP_212537952.1">
    <property type="nucleotide sequence ID" value="NZ_JAGTUU010000007.1"/>
</dbReference>
<dbReference type="GO" id="GO:0030288">
    <property type="term" value="C:outer membrane-bounded periplasmic space"/>
    <property type="evidence" value="ECO:0007669"/>
    <property type="project" value="UniProtKB-ARBA"/>
</dbReference>
<evidence type="ECO:0000256" key="3">
    <source>
        <dbReference type="ARBA" id="ARBA00022448"/>
    </source>
</evidence>
<name>A0A8J7WI07_9RHOB</name>
<dbReference type="PIRSF" id="PIRSF002741">
    <property type="entry name" value="MppA"/>
    <property type="match status" value="1"/>
</dbReference>
<dbReference type="GO" id="GO:0043190">
    <property type="term" value="C:ATP-binding cassette (ABC) transporter complex"/>
    <property type="evidence" value="ECO:0007669"/>
    <property type="project" value="InterPro"/>
</dbReference>
<dbReference type="EMBL" id="JAGTUU010000007">
    <property type="protein sequence ID" value="MBS0125991.1"/>
    <property type="molecule type" value="Genomic_DNA"/>
</dbReference>
<evidence type="ECO:0000313" key="8">
    <source>
        <dbReference type="Proteomes" id="UP000681356"/>
    </source>
</evidence>
<dbReference type="PANTHER" id="PTHR30290:SF9">
    <property type="entry name" value="OLIGOPEPTIDE-BINDING PROTEIN APPA"/>
    <property type="match status" value="1"/>
</dbReference>
<feature type="signal peptide" evidence="5">
    <location>
        <begin position="1"/>
        <end position="26"/>
    </location>
</feature>
<keyword evidence="4 5" id="KW-0732">Signal</keyword>
<keyword evidence="8" id="KW-1185">Reference proteome</keyword>
<dbReference type="PANTHER" id="PTHR30290">
    <property type="entry name" value="PERIPLASMIC BINDING COMPONENT OF ABC TRANSPORTER"/>
    <property type="match status" value="1"/>
</dbReference>
<comment type="caution">
    <text evidence="7">The sequence shown here is derived from an EMBL/GenBank/DDBJ whole genome shotgun (WGS) entry which is preliminary data.</text>
</comment>
<organism evidence="7 8">
    <name type="scientific">Thetidibacter halocola</name>
    <dbReference type="NCBI Taxonomy" id="2827239"/>
    <lineage>
        <taxon>Bacteria</taxon>
        <taxon>Pseudomonadati</taxon>
        <taxon>Pseudomonadota</taxon>
        <taxon>Alphaproteobacteria</taxon>
        <taxon>Rhodobacterales</taxon>
        <taxon>Roseobacteraceae</taxon>
        <taxon>Thetidibacter</taxon>
    </lineage>
</organism>
<dbReference type="AlphaFoldDB" id="A0A8J7WI07"/>
<dbReference type="SUPFAM" id="SSF53850">
    <property type="entry name" value="Periplasmic binding protein-like II"/>
    <property type="match status" value="1"/>
</dbReference>
<evidence type="ECO:0000256" key="1">
    <source>
        <dbReference type="ARBA" id="ARBA00004418"/>
    </source>
</evidence>
<comment type="subcellular location">
    <subcellularLocation>
        <location evidence="1">Periplasm</location>
    </subcellularLocation>
</comment>
<gene>
    <name evidence="7" type="ORF">KB874_18045</name>
</gene>
<evidence type="ECO:0000256" key="5">
    <source>
        <dbReference type="SAM" id="SignalP"/>
    </source>
</evidence>
<accession>A0A8J7WI07</accession>
<feature type="domain" description="Solute-binding protein family 5" evidence="6">
    <location>
        <begin position="70"/>
        <end position="430"/>
    </location>
</feature>
<evidence type="ECO:0000313" key="7">
    <source>
        <dbReference type="EMBL" id="MBS0125991.1"/>
    </source>
</evidence>
<proteinExistence type="inferred from homology"/>
<dbReference type="Gene3D" id="3.40.190.10">
    <property type="entry name" value="Periplasmic binding protein-like II"/>
    <property type="match status" value="1"/>
</dbReference>
<comment type="similarity">
    <text evidence="2">Belongs to the bacterial solute-binding protein 5 family.</text>
</comment>
<dbReference type="InterPro" id="IPR039424">
    <property type="entry name" value="SBP_5"/>
</dbReference>